<protein>
    <submittedName>
        <fullName evidence="6">AAA-domain-containing protein</fullName>
    </submittedName>
</protein>
<proteinExistence type="predicted"/>
<dbReference type="PROSITE" id="PS00674">
    <property type="entry name" value="AAA"/>
    <property type="match status" value="1"/>
</dbReference>
<dbReference type="FunFam" id="3.40.50.300:FF:002219">
    <property type="entry name" value="Transitional endoplasmic reticulum ATPase"/>
    <property type="match status" value="1"/>
</dbReference>
<evidence type="ECO:0000256" key="1">
    <source>
        <dbReference type="ARBA" id="ARBA00022741"/>
    </source>
</evidence>
<dbReference type="InterPro" id="IPR003593">
    <property type="entry name" value="AAA+_ATPase"/>
</dbReference>
<dbReference type="GO" id="GO:0005524">
    <property type="term" value="F:ATP binding"/>
    <property type="evidence" value="ECO:0007669"/>
    <property type="project" value="UniProtKB-KW"/>
</dbReference>
<gene>
    <name evidence="6" type="ORF">P153DRAFT_332489</name>
</gene>
<dbReference type="AlphaFoldDB" id="A0A6A6ARU5"/>
<reference evidence="6" key="1">
    <citation type="journal article" date="2020" name="Stud. Mycol.">
        <title>101 Dothideomycetes genomes: a test case for predicting lifestyles and emergence of pathogens.</title>
        <authorList>
            <person name="Haridas S."/>
            <person name="Albert R."/>
            <person name="Binder M."/>
            <person name="Bloem J."/>
            <person name="Labutti K."/>
            <person name="Salamov A."/>
            <person name="Andreopoulos B."/>
            <person name="Baker S."/>
            <person name="Barry K."/>
            <person name="Bills G."/>
            <person name="Bluhm B."/>
            <person name="Cannon C."/>
            <person name="Castanera R."/>
            <person name="Culley D."/>
            <person name="Daum C."/>
            <person name="Ezra D."/>
            <person name="Gonzalez J."/>
            <person name="Henrissat B."/>
            <person name="Kuo A."/>
            <person name="Liang C."/>
            <person name="Lipzen A."/>
            <person name="Lutzoni F."/>
            <person name="Magnuson J."/>
            <person name="Mondo S."/>
            <person name="Nolan M."/>
            <person name="Ohm R."/>
            <person name="Pangilinan J."/>
            <person name="Park H.-J."/>
            <person name="Ramirez L."/>
            <person name="Alfaro M."/>
            <person name="Sun H."/>
            <person name="Tritt A."/>
            <person name="Yoshinaga Y."/>
            <person name="Zwiers L.-H."/>
            <person name="Turgeon B."/>
            <person name="Goodwin S."/>
            <person name="Spatafora J."/>
            <person name="Crous P."/>
            <person name="Grigoriev I."/>
        </authorList>
    </citation>
    <scope>NUCLEOTIDE SEQUENCE</scope>
    <source>
        <strain evidence="6">CBS 119687</strain>
    </source>
</reference>
<keyword evidence="3" id="KW-0175">Coiled coil</keyword>
<evidence type="ECO:0000256" key="2">
    <source>
        <dbReference type="ARBA" id="ARBA00022840"/>
    </source>
</evidence>
<dbReference type="EMBL" id="ML977499">
    <property type="protein sequence ID" value="KAF2133567.1"/>
    <property type="molecule type" value="Genomic_DNA"/>
</dbReference>
<dbReference type="GO" id="GO:0016887">
    <property type="term" value="F:ATP hydrolysis activity"/>
    <property type="evidence" value="ECO:0007669"/>
    <property type="project" value="InterPro"/>
</dbReference>
<dbReference type="InterPro" id="IPR050168">
    <property type="entry name" value="AAA_ATPase_domain"/>
</dbReference>
<feature type="region of interest" description="Disordered" evidence="4">
    <location>
        <begin position="1"/>
        <end position="21"/>
    </location>
</feature>
<evidence type="ECO:0000313" key="6">
    <source>
        <dbReference type="EMBL" id="KAF2133567.1"/>
    </source>
</evidence>
<dbReference type="Gene3D" id="3.40.50.300">
    <property type="entry name" value="P-loop containing nucleotide triphosphate hydrolases"/>
    <property type="match status" value="2"/>
</dbReference>
<dbReference type="OrthoDB" id="27435at2759"/>
<dbReference type="Proteomes" id="UP000799771">
    <property type="component" value="Unassembled WGS sequence"/>
</dbReference>
<dbReference type="RefSeq" id="XP_033527954.1">
    <property type="nucleotide sequence ID" value="XM_033665512.1"/>
</dbReference>
<dbReference type="InterPro" id="IPR003960">
    <property type="entry name" value="ATPase_AAA_CS"/>
</dbReference>
<accession>A0A6A6ARU5</accession>
<evidence type="ECO:0000313" key="7">
    <source>
        <dbReference type="Proteomes" id="UP000799771"/>
    </source>
</evidence>
<dbReference type="Gene3D" id="1.10.8.60">
    <property type="match status" value="2"/>
</dbReference>
<dbReference type="FunFam" id="1.10.8.60:FF:000178">
    <property type="entry name" value="CDC48/VCP homolog, AAA superfamily"/>
    <property type="match status" value="1"/>
</dbReference>
<dbReference type="GO" id="GO:0005737">
    <property type="term" value="C:cytoplasm"/>
    <property type="evidence" value="ECO:0007669"/>
    <property type="project" value="TreeGrafter"/>
</dbReference>
<feature type="domain" description="AAA+ ATPase" evidence="5">
    <location>
        <begin position="248"/>
        <end position="371"/>
    </location>
</feature>
<dbReference type="InterPro" id="IPR027417">
    <property type="entry name" value="P-loop_NTPase"/>
</dbReference>
<sequence length="744" mass="82335">MSTATAFALRPLERNPPNTPGNALEGAFRVHLSQKEQKNLGLTNGDLVRLKTSAGFKGYAVAWLASQTNPGNKPIAKVTDLLREQHELSLNEPIFLEKASDSWKPLKSVEIDVAESSEQVAKFASTEELLYWVRHALVDIDMVLPGYSFSIQQKGPKAQLRGLKLRVTVRSIEPQPDGKHALYFDPVKTKITTTTELPAQQSGQTPSTILQVESFGIGGLSDHIATINKNLFFLTNAACTLPDPHLLGPTAFLLHGPEGTGKSLILERLADCPWQEVYRINPDVNSKGQAKAISDTFEDALENQPSLILMDNLDKFLEKAESLVTRLRTEISKLEGTQVVVAASARSVYDVDTSLRTTSAFKVELEVFPPNAEQREDIFRQILGPDRTLNSVNFVTLAERSHGFVGRDIHKLCGLARNRRVQTVYESLDDNKKTTFGSVVEHMDFVTQEDFDHVIDQVQPTVMKESILEVPKVRWTDIAGLDHVRALLEAITIRPFKYPDLDAKFGGPQSRKGVLLYGPPGCAKTLIAQAVATESNQNFLAVKGSELIKMYVGESERAIRDVFRRARAAKPCIIFFDEIDSIGKSREKSQDSGLNVVATLLNEMDGIEALKDVFIIGATNRPDILDSALIRTGRFDAHIHIGLPTHEARQQILQIHTRKRPLAADVDLSVVAAKTEGSSGADISGLCSVAVEFAISDYERAPESEPLVRMCHFQQALDKHVPHTVAEEAERYKNWRPGKSLSED</sequence>
<evidence type="ECO:0000256" key="3">
    <source>
        <dbReference type="SAM" id="Coils"/>
    </source>
</evidence>
<evidence type="ECO:0000256" key="4">
    <source>
        <dbReference type="SAM" id="MobiDB-lite"/>
    </source>
</evidence>
<name>A0A6A6ARU5_9PLEO</name>
<keyword evidence="1" id="KW-0547">Nucleotide-binding</keyword>
<feature type="coiled-coil region" evidence="3">
    <location>
        <begin position="310"/>
        <end position="337"/>
    </location>
</feature>
<dbReference type="SUPFAM" id="SSF52540">
    <property type="entry name" value="P-loop containing nucleoside triphosphate hydrolases"/>
    <property type="match status" value="2"/>
</dbReference>
<dbReference type="Pfam" id="PF00004">
    <property type="entry name" value="AAA"/>
    <property type="match status" value="2"/>
</dbReference>
<organism evidence="6 7">
    <name type="scientific">Dothidotthia symphoricarpi CBS 119687</name>
    <dbReference type="NCBI Taxonomy" id="1392245"/>
    <lineage>
        <taxon>Eukaryota</taxon>
        <taxon>Fungi</taxon>
        <taxon>Dikarya</taxon>
        <taxon>Ascomycota</taxon>
        <taxon>Pezizomycotina</taxon>
        <taxon>Dothideomycetes</taxon>
        <taxon>Pleosporomycetidae</taxon>
        <taxon>Pleosporales</taxon>
        <taxon>Dothidotthiaceae</taxon>
        <taxon>Dothidotthia</taxon>
    </lineage>
</organism>
<feature type="domain" description="AAA+ ATPase" evidence="5">
    <location>
        <begin position="510"/>
        <end position="645"/>
    </location>
</feature>
<dbReference type="GeneID" id="54405944"/>
<dbReference type="SMART" id="SM00382">
    <property type="entry name" value="AAA"/>
    <property type="match status" value="2"/>
</dbReference>
<dbReference type="PANTHER" id="PTHR23077">
    <property type="entry name" value="AAA-FAMILY ATPASE"/>
    <property type="match status" value="1"/>
</dbReference>
<dbReference type="PANTHER" id="PTHR23077:SF27">
    <property type="entry name" value="ATPASE FAMILY GENE 2 PROTEIN HOMOLOG A"/>
    <property type="match status" value="1"/>
</dbReference>
<evidence type="ECO:0000259" key="5">
    <source>
        <dbReference type="SMART" id="SM00382"/>
    </source>
</evidence>
<dbReference type="InterPro" id="IPR003959">
    <property type="entry name" value="ATPase_AAA_core"/>
</dbReference>
<dbReference type="Pfam" id="PF17862">
    <property type="entry name" value="AAA_lid_3"/>
    <property type="match status" value="1"/>
</dbReference>
<keyword evidence="2" id="KW-0067">ATP-binding</keyword>
<keyword evidence="7" id="KW-1185">Reference proteome</keyword>
<dbReference type="InterPro" id="IPR041569">
    <property type="entry name" value="AAA_lid_3"/>
</dbReference>